<reference evidence="11" key="1">
    <citation type="submission" date="2020-11" db="EMBL/GenBank/DDBJ databases">
        <authorList>
            <consortium name="DOE Joint Genome Institute"/>
            <person name="Ahrendt S."/>
            <person name="Riley R."/>
            <person name="Andreopoulos W."/>
            <person name="Labutti K."/>
            <person name="Pangilinan J."/>
            <person name="Ruiz-Duenas F.J."/>
            <person name="Barrasa J.M."/>
            <person name="Sanchez-Garcia M."/>
            <person name="Camarero S."/>
            <person name="Miyauchi S."/>
            <person name="Serrano A."/>
            <person name="Linde D."/>
            <person name="Babiker R."/>
            <person name="Drula E."/>
            <person name="Ayuso-Fernandez I."/>
            <person name="Pacheco R."/>
            <person name="Padilla G."/>
            <person name="Ferreira P."/>
            <person name="Barriuso J."/>
            <person name="Kellner H."/>
            <person name="Castanera R."/>
            <person name="Alfaro M."/>
            <person name="Ramirez L."/>
            <person name="Pisabarro A.G."/>
            <person name="Kuo A."/>
            <person name="Tritt A."/>
            <person name="Lipzen A."/>
            <person name="He G."/>
            <person name="Yan M."/>
            <person name="Ng V."/>
            <person name="Cullen D."/>
            <person name="Martin F."/>
            <person name="Rosso M.-N."/>
            <person name="Henrissat B."/>
            <person name="Hibbett D."/>
            <person name="Martinez A.T."/>
            <person name="Grigoriev I.V."/>
        </authorList>
    </citation>
    <scope>NUCLEOTIDE SEQUENCE</scope>
    <source>
        <strain evidence="11">CBS 247.69</strain>
    </source>
</reference>
<dbReference type="PRINTS" id="PR00385">
    <property type="entry name" value="P450"/>
</dbReference>
<dbReference type="Pfam" id="PF00067">
    <property type="entry name" value="p450"/>
    <property type="match status" value="1"/>
</dbReference>
<dbReference type="InterPro" id="IPR036396">
    <property type="entry name" value="Cyt_P450_sf"/>
</dbReference>
<keyword evidence="7 9" id="KW-0408">Iron</keyword>
<keyword evidence="4 9" id="KW-0349">Heme</keyword>
<organism evidence="11 12">
    <name type="scientific">Collybia nuda</name>
    <dbReference type="NCBI Taxonomy" id="64659"/>
    <lineage>
        <taxon>Eukaryota</taxon>
        <taxon>Fungi</taxon>
        <taxon>Dikarya</taxon>
        <taxon>Basidiomycota</taxon>
        <taxon>Agaricomycotina</taxon>
        <taxon>Agaricomycetes</taxon>
        <taxon>Agaricomycetidae</taxon>
        <taxon>Agaricales</taxon>
        <taxon>Tricholomatineae</taxon>
        <taxon>Clitocybaceae</taxon>
        <taxon>Collybia</taxon>
    </lineage>
</organism>
<dbReference type="InterPro" id="IPR017972">
    <property type="entry name" value="Cyt_P450_CS"/>
</dbReference>
<evidence type="ECO:0000256" key="4">
    <source>
        <dbReference type="ARBA" id="ARBA00022617"/>
    </source>
</evidence>
<keyword evidence="5 9" id="KW-0479">Metal-binding</keyword>
<evidence type="ECO:0000256" key="10">
    <source>
        <dbReference type="RuleBase" id="RU000461"/>
    </source>
</evidence>
<keyword evidence="8 10" id="KW-0503">Monooxygenase</keyword>
<evidence type="ECO:0000256" key="2">
    <source>
        <dbReference type="ARBA" id="ARBA00005179"/>
    </source>
</evidence>
<gene>
    <name evidence="11" type="ORF">BDZ94DRAFT_1177227</name>
</gene>
<dbReference type="AlphaFoldDB" id="A0A9P5XVW5"/>
<evidence type="ECO:0000256" key="5">
    <source>
        <dbReference type="ARBA" id="ARBA00022723"/>
    </source>
</evidence>
<dbReference type="PROSITE" id="PS00086">
    <property type="entry name" value="CYTOCHROME_P450"/>
    <property type="match status" value="1"/>
</dbReference>
<dbReference type="GO" id="GO:0016705">
    <property type="term" value="F:oxidoreductase activity, acting on paired donors, with incorporation or reduction of molecular oxygen"/>
    <property type="evidence" value="ECO:0007669"/>
    <property type="project" value="InterPro"/>
</dbReference>
<dbReference type="GO" id="GO:0004497">
    <property type="term" value="F:monooxygenase activity"/>
    <property type="evidence" value="ECO:0007669"/>
    <property type="project" value="UniProtKB-KW"/>
</dbReference>
<dbReference type="InterPro" id="IPR001128">
    <property type="entry name" value="Cyt_P450"/>
</dbReference>
<evidence type="ECO:0000256" key="1">
    <source>
        <dbReference type="ARBA" id="ARBA00001971"/>
    </source>
</evidence>
<dbReference type="EMBL" id="MU150409">
    <property type="protein sequence ID" value="KAF9456686.1"/>
    <property type="molecule type" value="Genomic_DNA"/>
</dbReference>
<dbReference type="InterPro" id="IPR002401">
    <property type="entry name" value="Cyt_P450_E_grp-I"/>
</dbReference>
<accession>A0A9P5XVW5</accession>
<comment type="caution">
    <text evidence="11">The sequence shown here is derived from an EMBL/GenBank/DDBJ whole genome shotgun (WGS) entry which is preliminary data.</text>
</comment>
<evidence type="ECO:0000256" key="7">
    <source>
        <dbReference type="ARBA" id="ARBA00023004"/>
    </source>
</evidence>
<evidence type="ECO:0000313" key="11">
    <source>
        <dbReference type="EMBL" id="KAF9456686.1"/>
    </source>
</evidence>
<dbReference type="GO" id="GO:0020037">
    <property type="term" value="F:heme binding"/>
    <property type="evidence" value="ECO:0007669"/>
    <property type="project" value="InterPro"/>
</dbReference>
<sequence>MSLDLTFGAGLLLSCAIAILASKFATKRSRYPLPPGPYGLPLLGNALQMPTSHEWLTFAAWGKAFGGVIHVSIFGRPIIILNSRKAISDLLEAKSGIYSDRPVLPMAGELVGYDASLPLIRYGARHREYRKLMYSGLALQKIEEIHPIQEQKIRDFLQSLLESPNQFQTHIRRTVASIVFQISHGYSVTKDDDPLVQLAERATHEFSLASAPGSFFVDLLPILKYIPDWFPGATFKKTAKAWRQTMVQLRDEPYKSVKDQVLRGVALPSFTASLVERNAQPTEEEEDIYKWTSTAFYSGGADTTVSAISTFFLAMVLNPEAQRKAQDELGKVLGRGRLPTFGDRDRLPYIEALIKEIYRWNPVAPLALPHRLTQDDVYDGFFLPEGAIVFANTWGIFHDPDIYPSHADFIPERFLSPENSDVNPDPRPFAFGYGRRVCPGKHLADASLFMLVASTLSMFKISPAKDKNEMPIIPVPNYQPGVISHPADFKCCITPRYSEAELFMQLGK</sequence>
<dbReference type="PRINTS" id="PR00463">
    <property type="entry name" value="EP450I"/>
</dbReference>
<evidence type="ECO:0000256" key="3">
    <source>
        <dbReference type="ARBA" id="ARBA00010617"/>
    </source>
</evidence>
<comment type="similarity">
    <text evidence="3 10">Belongs to the cytochrome P450 family.</text>
</comment>
<comment type="cofactor">
    <cofactor evidence="1 9">
        <name>heme</name>
        <dbReference type="ChEBI" id="CHEBI:30413"/>
    </cofactor>
</comment>
<comment type="pathway">
    <text evidence="2">Secondary metabolite biosynthesis.</text>
</comment>
<protein>
    <submittedName>
        <fullName evidence="11">Cytochrome P450</fullName>
    </submittedName>
</protein>
<keyword evidence="12" id="KW-1185">Reference proteome</keyword>
<dbReference type="SUPFAM" id="SSF48264">
    <property type="entry name" value="Cytochrome P450"/>
    <property type="match status" value="1"/>
</dbReference>
<dbReference type="InterPro" id="IPR050364">
    <property type="entry name" value="Cytochrome_P450_fung"/>
</dbReference>
<evidence type="ECO:0000256" key="6">
    <source>
        <dbReference type="ARBA" id="ARBA00023002"/>
    </source>
</evidence>
<dbReference type="CDD" id="cd11065">
    <property type="entry name" value="CYP64-like"/>
    <property type="match status" value="1"/>
</dbReference>
<evidence type="ECO:0000313" key="12">
    <source>
        <dbReference type="Proteomes" id="UP000807353"/>
    </source>
</evidence>
<proteinExistence type="inferred from homology"/>
<dbReference type="PANTHER" id="PTHR46300:SF7">
    <property type="entry name" value="P450, PUTATIVE (EUROFUNG)-RELATED"/>
    <property type="match status" value="1"/>
</dbReference>
<dbReference type="OrthoDB" id="2789670at2759"/>
<evidence type="ECO:0000256" key="8">
    <source>
        <dbReference type="ARBA" id="ARBA00023033"/>
    </source>
</evidence>
<evidence type="ECO:0000256" key="9">
    <source>
        <dbReference type="PIRSR" id="PIRSR602401-1"/>
    </source>
</evidence>
<keyword evidence="6 10" id="KW-0560">Oxidoreductase</keyword>
<dbReference type="GO" id="GO:0005506">
    <property type="term" value="F:iron ion binding"/>
    <property type="evidence" value="ECO:0007669"/>
    <property type="project" value="InterPro"/>
</dbReference>
<dbReference type="Proteomes" id="UP000807353">
    <property type="component" value="Unassembled WGS sequence"/>
</dbReference>
<name>A0A9P5XVW5_9AGAR</name>
<dbReference type="Gene3D" id="1.10.630.10">
    <property type="entry name" value="Cytochrome P450"/>
    <property type="match status" value="1"/>
</dbReference>
<dbReference type="PANTHER" id="PTHR46300">
    <property type="entry name" value="P450, PUTATIVE (EUROFUNG)-RELATED-RELATED"/>
    <property type="match status" value="1"/>
</dbReference>
<feature type="binding site" description="axial binding residue" evidence="9">
    <location>
        <position position="438"/>
    </location>
    <ligand>
        <name>heme</name>
        <dbReference type="ChEBI" id="CHEBI:30413"/>
    </ligand>
    <ligandPart>
        <name>Fe</name>
        <dbReference type="ChEBI" id="CHEBI:18248"/>
    </ligandPart>
</feature>